<evidence type="ECO:0000313" key="2">
    <source>
        <dbReference type="EMBL" id="CCH59384.1"/>
    </source>
</evidence>
<dbReference type="OMA" id="NNDYQCE"/>
<dbReference type="Pfam" id="PF04502">
    <property type="entry name" value="Saf4_Yju2"/>
    <property type="match status" value="1"/>
</dbReference>
<dbReference type="GO" id="GO:0071006">
    <property type="term" value="C:U2-type catalytic step 1 spliceosome"/>
    <property type="evidence" value="ECO:0007669"/>
    <property type="project" value="EnsemblFungi"/>
</dbReference>
<dbReference type="FunCoup" id="I2GZ32">
    <property type="interactions" value="767"/>
</dbReference>
<dbReference type="HOGENOM" id="CLU_053603_2_1_1"/>
<reference evidence="2 3" key="1">
    <citation type="journal article" date="2011" name="Proc. Natl. Acad. Sci. U.S.A.">
        <title>Evolutionary erosion of yeast sex chromosomes by mating-type switching accidents.</title>
        <authorList>
            <person name="Gordon J.L."/>
            <person name="Armisen D."/>
            <person name="Proux-Wera E."/>
            <person name="Oheigeartaigh S.S."/>
            <person name="Byrne K.P."/>
            <person name="Wolfe K.H."/>
        </authorList>
    </citation>
    <scope>NUCLEOTIDE SEQUENCE [LARGE SCALE GENOMIC DNA]</scope>
    <source>
        <strain evidence="3">ATCC 34711 / CBS 6284 / DSM 70876 / NBRC 10599 / NRRL Y-10934 / UCD 77-7</strain>
    </source>
</reference>
<dbReference type="EMBL" id="HE806317">
    <property type="protein sequence ID" value="CCH59384.1"/>
    <property type="molecule type" value="Genomic_DNA"/>
</dbReference>
<dbReference type="GO" id="GO:0000384">
    <property type="term" value="F:first spliceosomal transesterification activity"/>
    <property type="evidence" value="ECO:0007669"/>
    <property type="project" value="EnsemblFungi"/>
</dbReference>
<dbReference type="RefSeq" id="XP_004178903.1">
    <property type="nucleotide sequence ID" value="XM_004178855.1"/>
</dbReference>
<dbReference type="GeneID" id="14493796"/>
<sequence length="228" mass="26720">MSERKSINKYYPPDYNPLEAEKAAKKLSKKLKTTNKDVVTIRLMMPFSARCLKCSEFIAKGRKFNGKKALLNEKYLETIKIYRMSIRCPGCSNQISFKTDPKSADYIIEVGAERNFVTNRKEEEKNAEETIEMTMDRLAKERELEQAAKTGEKNNIGQDKMKVLEDRLTKLQTEQQQDEELENLKNSSYLARRRAEIIQNERELQHIAAEQDLDRLVTEKFREEQKKN</sequence>
<dbReference type="STRING" id="1071380.I2GZ32"/>
<dbReference type="InterPro" id="IPR007590">
    <property type="entry name" value="Saf4/Yju2"/>
</dbReference>
<dbReference type="PANTHER" id="PTHR12111">
    <property type="entry name" value="SPLICING FACTOR YJU2"/>
    <property type="match status" value="1"/>
</dbReference>
<dbReference type="KEGG" id="tbl:TBLA_0B05560"/>
<proteinExistence type="predicted"/>
<organism evidence="2 3">
    <name type="scientific">Henningerozyma blattae (strain ATCC 34711 / CBS 6284 / DSM 70876 / NBRC 10599 / NRRL Y-10934 / UCD 77-7)</name>
    <name type="common">Yeast</name>
    <name type="synonym">Tetrapisispora blattae</name>
    <dbReference type="NCBI Taxonomy" id="1071380"/>
    <lineage>
        <taxon>Eukaryota</taxon>
        <taxon>Fungi</taxon>
        <taxon>Dikarya</taxon>
        <taxon>Ascomycota</taxon>
        <taxon>Saccharomycotina</taxon>
        <taxon>Saccharomycetes</taxon>
        <taxon>Saccharomycetales</taxon>
        <taxon>Saccharomycetaceae</taxon>
        <taxon>Henningerozyma</taxon>
    </lineage>
</organism>
<accession>I2GZ32</accession>
<gene>
    <name evidence="2" type="primary">TBLA0B05560</name>
    <name evidence="2" type="ORF">TBLA_0B05560</name>
</gene>
<evidence type="ECO:0008006" key="4">
    <source>
        <dbReference type="Google" id="ProtNLM"/>
    </source>
</evidence>
<dbReference type="GO" id="GO:0000349">
    <property type="term" value="P:generation of catalytic spliceosome for first transesterification step"/>
    <property type="evidence" value="ECO:0007669"/>
    <property type="project" value="EnsemblFungi"/>
</dbReference>
<dbReference type="GO" id="GO:0000974">
    <property type="term" value="C:Prp19 complex"/>
    <property type="evidence" value="ECO:0007669"/>
    <property type="project" value="EnsemblFungi"/>
</dbReference>
<dbReference type="OrthoDB" id="674963at2759"/>
<dbReference type="AlphaFoldDB" id="I2GZ32"/>
<dbReference type="GO" id="GO:0000350">
    <property type="term" value="P:generation of catalytic spliceosome for second transesterification step"/>
    <property type="evidence" value="ECO:0007669"/>
    <property type="project" value="EnsemblFungi"/>
</dbReference>
<evidence type="ECO:0000256" key="1">
    <source>
        <dbReference type="SAM" id="Coils"/>
    </source>
</evidence>
<dbReference type="PANTHER" id="PTHR12111:SF1">
    <property type="entry name" value="SPLICING FACTOR YJU2"/>
    <property type="match status" value="1"/>
</dbReference>
<evidence type="ECO:0000313" key="3">
    <source>
        <dbReference type="Proteomes" id="UP000002866"/>
    </source>
</evidence>
<feature type="coiled-coil region" evidence="1">
    <location>
        <begin position="121"/>
        <end position="181"/>
    </location>
</feature>
<keyword evidence="1" id="KW-0175">Coiled coil</keyword>
<dbReference type="Proteomes" id="UP000002866">
    <property type="component" value="Chromosome 2"/>
</dbReference>
<protein>
    <recommendedName>
        <fullName evidence="4">Splicing factor YJU2</fullName>
    </recommendedName>
</protein>
<dbReference type="InParanoid" id="I2GZ32"/>
<dbReference type="eggNOG" id="KOG2989">
    <property type="taxonomic scope" value="Eukaryota"/>
</dbReference>
<dbReference type="GO" id="GO:0071007">
    <property type="term" value="C:U2-type catalytic step 2 spliceosome"/>
    <property type="evidence" value="ECO:0007669"/>
    <property type="project" value="EnsemblFungi"/>
</dbReference>
<keyword evidence="3" id="KW-1185">Reference proteome</keyword>
<name>I2GZ32_HENB6</name>
<dbReference type="GO" id="GO:0030620">
    <property type="term" value="F:U2 snRNA binding"/>
    <property type="evidence" value="ECO:0007669"/>
    <property type="project" value="EnsemblFungi"/>
</dbReference>